<evidence type="ECO:0000313" key="10">
    <source>
        <dbReference type="Proteomes" id="UP001177023"/>
    </source>
</evidence>
<protein>
    <recommendedName>
        <fullName evidence="3">inorganic diphosphatase</fullName>
        <ecNumber evidence="3">3.6.1.1</ecNumber>
    </recommendedName>
    <alternativeName>
        <fullName evidence="7">Pyrophosphate phospho-hydrolase</fullName>
    </alternativeName>
</protein>
<evidence type="ECO:0000256" key="7">
    <source>
        <dbReference type="ARBA" id="ARBA00032535"/>
    </source>
</evidence>
<dbReference type="Proteomes" id="UP001177023">
    <property type="component" value="Unassembled WGS sequence"/>
</dbReference>
<dbReference type="PANTHER" id="PTHR10286">
    <property type="entry name" value="INORGANIC PYROPHOSPHATASE"/>
    <property type="match status" value="1"/>
</dbReference>
<dbReference type="PROSITE" id="PS00387">
    <property type="entry name" value="PPASE"/>
    <property type="match status" value="1"/>
</dbReference>
<organism evidence="9 10">
    <name type="scientific">Mesorhabditis spiculigera</name>
    <dbReference type="NCBI Taxonomy" id="96644"/>
    <lineage>
        <taxon>Eukaryota</taxon>
        <taxon>Metazoa</taxon>
        <taxon>Ecdysozoa</taxon>
        <taxon>Nematoda</taxon>
        <taxon>Chromadorea</taxon>
        <taxon>Rhabditida</taxon>
        <taxon>Rhabditina</taxon>
        <taxon>Rhabditomorpha</taxon>
        <taxon>Rhabditoidea</taxon>
        <taxon>Rhabditidae</taxon>
        <taxon>Mesorhabditinae</taxon>
        <taxon>Mesorhabditis</taxon>
    </lineage>
</organism>
<comment type="caution">
    <text evidence="9">The sequence shown here is derived from an EMBL/GenBank/DDBJ whole genome shotgun (WGS) entry which is preliminary data.</text>
</comment>
<dbReference type="CDD" id="cd00412">
    <property type="entry name" value="pyrophosphatase"/>
    <property type="match status" value="1"/>
</dbReference>
<evidence type="ECO:0000313" key="9">
    <source>
        <dbReference type="EMBL" id="CAJ0576472.1"/>
    </source>
</evidence>
<dbReference type="GO" id="GO:0004427">
    <property type="term" value="F:inorganic diphosphate phosphatase activity"/>
    <property type="evidence" value="ECO:0007669"/>
    <property type="project" value="UniProtKB-EC"/>
</dbReference>
<keyword evidence="10" id="KW-1185">Reference proteome</keyword>
<evidence type="ECO:0000256" key="8">
    <source>
        <dbReference type="ARBA" id="ARBA00047820"/>
    </source>
</evidence>
<dbReference type="Pfam" id="PF00719">
    <property type="entry name" value="Pyrophosphatase"/>
    <property type="match status" value="1"/>
</dbReference>
<dbReference type="Gene3D" id="3.90.80.10">
    <property type="entry name" value="Inorganic pyrophosphatase"/>
    <property type="match status" value="1"/>
</dbReference>
<dbReference type="InterPro" id="IPR036649">
    <property type="entry name" value="Pyrophosphatase_sf"/>
</dbReference>
<keyword evidence="6" id="KW-0460">Magnesium</keyword>
<evidence type="ECO:0000256" key="5">
    <source>
        <dbReference type="ARBA" id="ARBA00022801"/>
    </source>
</evidence>
<evidence type="ECO:0000256" key="1">
    <source>
        <dbReference type="ARBA" id="ARBA00001946"/>
    </source>
</evidence>
<evidence type="ECO:0000256" key="3">
    <source>
        <dbReference type="ARBA" id="ARBA00012146"/>
    </source>
</evidence>
<dbReference type="AlphaFoldDB" id="A0AA36CY62"/>
<dbReference type="SUPFAM" id="SSF50324">
    <property type="entry name" value="Inorganic pyrophosphatase"/>
    <property type="match status" value="1"/>
</dbReference>
<dbReference type="InterPro" id="IPR008162">
    <property type="entry name" value="Pyrophosphatase"/>
</dbReference>
<evidence type="ECO:0000256" key="4">
    <source>
        <dbReference type="ARBA" id="ARBA00022723"/>
    </source>
</evidence>
<gene>
    <name evidence="9" type="ORF">MSPICULIGERA_LOCUS14765</name>
</gene>
<comment type="catalytic activity">
    <reaction evidence="8">
        <text>diphosphate + H2O = 2 phosphate + H(+)</text>
        <dbReference type="Rhea" id="RHEA:24576"/>
        <dbReference type="ChEBI" id="CHEBI:15377"/>
        <dbReference type="ChEBI" id="CHEBI:15378"/>
        <dbReference type="ChEBI" id="CHEBI:33019"/>
        <dbReference type="ChEBI" id="CHEBI:43474"/>
        <dbReference type="EC" id="3.6.1.1"/>
    </reaction>
</comment>
<accession>A0AA36CY62</accession>
<dbReference type="GO" id="GO:0000287">
    <property type="term" value="F:magnesium ion binding"/>
    <property type="evidence" value="ECO:0007669"/>
    <property type="project" value="InterPro"/>
</dbReference>
<dbReference type="GO" id="GO:0005737">
    <property type="term" value="C:cytoplasm"/>
    <property type="evidence" value="ECO:0007669"/>
    <property type="project" value="InterPro"/>
</dbReference>
<keyword evidence="5" id="KW-0378">Hydrolase</keyword>
<feature type="non-terminal residue" evidence="9">
    <location>
        <position position="289"/>
    </location>
</feature>
<comment type="cofactor">
    <cofactor evidence="1">
        <name>Mg(2+)</name>
        <dbReference type="ChEBI" id="CHEBI:18420"/>
    </cofactor>
</comment>
<evidence type="ECO:0000256" key="6">
    <source>
        <dbReference type="ARBA" id="ARBA00022842"/>
    </source>
</evidence>
<proteinExistence type="inferred from homology"/>
<dbReference type="EMBL" id="CATQJA010002644">
    <property type="protein sequence ID" value="CAJ0576472.1"/>
    <property type="molecule type" value="Genomic_DNA"/>
</dbReference>
<dbReference type="GO" id="GO:0006796">
    <property type="term" value="P:phosphate-containing compound metabolic process"/>
    <property type="evidence" value="ECO:0007669"/>
    <property type="project" value="InterPro"/>
</dbReference>
<keyword evidence="4" id="KW-0479">Metal-binding</keyword>
<sequence length="289" mass="32762">MAGDGPKYSVEERGSIYSLDYRLFFKGRNGYISPWHDIPLFADEAAKTYNMIVEIPRWTNAKMEIATKDPLNPIKQDEKKGLPRFVHNIFPHRGYIWNYGALPQTWEDPNHTVPETGAKGDNDPIDVVEIGSVVRKRGEVVPVKVLATLALLDEGETDWKLVAIALDDPLADKLSNTADVEKHFPGLLQATFDWFKHYKIPAGKPANEFAFNGDYKEADFAHKVIAQTHEFWKKLMAEPTPKLNTQSVLPDAVHQTTYEARIEEVQKQPALGQPANLPGDVDKWHFIKF</sequence>
<dbReference type="EC" id="3.6.1.1" evidence="3"/>
<comment type="similarity">
    <text evidence="2">Belongs to the PPase family.</text>
</comment>
<dbReference type="FunFam" id="3.90.80.10:FF:000009">
    <property type="entry name" value="Inorganic pyrophosphatase"/>
    <property type="match status" value="1"/>
</dbReference>
<reference evidence="9" key="1">
    <citation type="submission" date="2023-06" db="EMBL/GenBank/DDBJ databases">
        <authorList>
            <person name="Delattre M."/>
        </authorList>
    </citation>
    <scope>NUCLEOTIDE SEQUENCE</scope>
    <source>
        <strain evidence="9">AF72</strain>
    </source>
</reference>
<evidence type="ECO:0000256" key="2">
    <source>
        <dbReference type="ARBA" id="ARBA00006220"/>
    </source>
</evidence>
<name>A0AA36CY62_9BILA</name>